<dbReference type="CDD" id="cd04322">
    <property type="entry name" value="LysRS_N"/>
    <property type="match status" value="1"/>
</dbReference>
<dbReference type="Pfam" id="PF00152">
    <property type="entry name" value="tRNA-synt_2"/>
    <property type="match status" value="1"/>
</dbReference>
<evidence type="ECO:0000256" key="2">
    <source>
        <dbReference type="ARBA" id="ARBA00022723"/>
    </source>
</evidence>
<feature type="binding site" evidence="7">
    <location>
        <position position="334"/>
    </location>
    <ligand>
        <name>Mg(2+)</name>
        <dbReference type="ChEBI" id="CHEBI:18420"/>
        <label>2</label>
    </ligand>
</feature>
<protein>
    <recommendedName>
        <fullName evidence="7">Lysine--tRNA ligase</fullName>
        <ecNumber evidence="7">6.1.1.6</ecNumber>
    </recommendedName>
    <alternativeName>
        <fullName evidence="7">Lysyl-tRNA synthetase</fullName>
        <shortName evidence="7">LysRS</shortName>
    </alternativeName>
</protein>
<evidence type="ECO:0000313" key="9">
    <source>
        <dbReference type="EMBL" id="PIU74743.1"/>
    </source>
</evidence>
<dbReference type="InterPro" id="IPR004364">
    <property type="entry name" value="Aa-tRNA-synt_II"/>
</dbReference>
<comment type="caution">
    <text evidence="9">The sequence shown here is derived from an EMBL/GenBank/DDBJ whole genome shotgun (WGS) entry which is preliminary data.</text>
</comment>
<dbReference type="GO" id="GO:0000049">
    <property type="term" value="F:tRNA binding"/>
    <property type="evidence" value="ECO:0007669"/>
    <property type="project" value="TreeGrafter"/>
</dbReference>
<dbReference type="GO" id="GO:0004824">
    <property type="term" value="F:lysine-tRNA ligase activity"/>
    <property type="evidence" value="ECO:0007669"/>
    <property type="project" value="UniProtKB-UniRule"/>
</dbReference>
<dbReference type="Pfam" id="PF01336">
    <property type="entry name" value="tRNA_anti-codon"/>
    <property type="match status" value="1"/>
</dbReference>
<dbReference type="InterPro" id="IPR002313">
    <property type="entry name" value="Lys-tRNA-ligase_II"/>
</dbReference>
<dbReference type="PANTHER" id="PTHR42918:SF15">
    <property type="entry name" value="LYSINE--TRNA LIGASE, CHLOROPLASTIC_MITOCHONDRIAL"/>
    <property type="match status" value="1"/>
</dbReference>
<keyword evidence="1 7" id="KW-0436">Ligase</keyword>
<comment type="subunit">
    <text evidence="7">Homodimer.</text>
</comment>
<dbReference type="PRINTS" id="PR00982">
    <property type="entry name" value="TRNASYNTHLYS"/>
</dbReference>
<dbReference type="SUPFAM" id="SSF50249">
    <property type="entry name" value="Nucleic acid-binding proteins"/>
    <property type="match status" value="1"/>
</dbReference>
<dbReference type="AlphaFoldDB" id="A0A2M7AW15"/>
<gene>
    <name evidence="7" type="primary">lysS</name>
    <name evidence="9" type="ORF">COS76_04510</name>
</gene>
<comment type="caution">
    <text evidence="7">Lacks conserved residue(s) required for the propagation of feature annotation.</text>
</comment>
<dbReference type="Gene3D" id="2.40.50.140">
    <property type="entry name" value="Nucleic acid-binding proteins"/>
    <property type="match status" value="1"/>
</dbReference>
<proteinExistence type="inferred from homology"/>
<keyword evidence="3 7" id="KW-0547">Nucleotide-binding</keyword>
<evidence type="ECO:0000256" key="3">
    <source>
        <dbReference type="ARBA" id="ARBA00022741"/>
    </source>
</evidence>
<organism evidence="9 10">
    <name type="scientific">Candidatus Portnoybacteria bacterium CG06_land_8_20_14_3_00_39_12</name>
    <dbReference type="NCBI Taxonomy" id="1974809"/>
    <lineage>
        <taxon>Bacteria</taxon>
        <taxon>Candidatus Portnoyibacteriota</taxon>
    </lineage>
</organism>
<comment type="cofactor">
    <cofactor evidence="7">
        <name>Mg(2+)</name>
        <dbReference type="ChEBI" id="CHEBI:18420"/>
    </cofactor>
    <text evidence="7">Binds 3 Mg(2+) ions per subunit.</text>
</comment>
<dbReference type="Gene3D" id="3.30.930.10">
    <property type="entry name" value="Bira Bifunctional Protein, Domain 2"/>
    <property type="match status" value="1"/>
</dbReference>
<dbReference type="InterPro" id="IPR018149">
    <property type="entry name" value="Lys-tRNA-synth_II_C"/>
</dbReference>
<dbReference type="InterPro" id="IPR045864">
    <property type="entry name" value="aa-tRNA-synth_II/BPL/LPL"/>
</dbReference>
<keyword evidence="2 7" id="KW-0479">Metal-binding</keyword>
<comment type="similarity">
    <text evidence="7">Belongs to the class-II aminoacyl-tRNA synthetase family.</text>
</comment>
<dbReference type="PROSITE" id="PS50862">
    <property type="entry name" value="AA_TRNA_LIGASE_II"/>
    <property type="match status" value="1"/>
</dbReference>
<evidence type="ECO:0000256" key="4">
    <source>
        <dbReference type="ARBA" id="ARBA00022840"/>
    </source>
</evidence>
<dbReference type="GO" id="GO:0005829">
    <property type="term" value="C:cytosol"/>
    <property type="evidence" value="ECO:0007669"/>
    <property type="project" value="TreeGrafter"/>
</dbReference>
<comment type="catalytic activity">
    <reaction evidence="6 7">
        <text>tRNA(Lys) + L-lysine + ATP = L-lysyl-tRNA(Lys) + AMP + diphosphate</text>
        <dbReference type="Rhea" id="RHEA:20792"/>
        <dbReference type="Rhea" id="RHEA-COMP:9696"/>
        <dbReference type="Rhea" id="RHEA-COMP:9697"/>
        <dbReference type="ChEBI" id="CHEBI:30616"/>
        <dbReference type="ChEBI" id="CHEBI:32551"/>
        <dbReference type="ChEBI" id="CHEBI:33019"/>
        <dbReference type="ChEBI" id="CHEBI:78442"/>
        <dbReference type="ChEBI" id="CHEBI:78529"/>
        <dbReference type="ChEBI" id="CHEBI:456215"/>
        <dbReference type="EC" id="6.1.1.6"/>
    </reaction>
</comment>
<evidence type="ECO:0000256" key="5">
    <source>
        <dbReference type="ARBA" id="ARBA00023146"/>
    </source>
</evidence>
<dbReference type="GO" id="GO:0006430">
    <property type="term" value="P:lysyl-tRNA aminoacylation"/>
    <property type="evidence" value="ECO:0007669"/>
    <property type="project" value="UniProtKB-UniRule"/>
</dbReference>
<dbReference type="Proteomes" id="UP000228775">
    <property type="component" value="Unassembled WGS sequence"/>
</dbReference>
<keyword evidence="4 7" id="KW-0067">ATP-binding</keyword>
<dbReference type="EC" id="6.1.1.6" evidence="7"/>
<comment type="subcellular location">
    <subcellularLocation>
        <location evidence="7">Cytoplasm</location>
    </subcellularLocation>
</comment>
<evidence type="ECO:0000256" key="7">
    <source>
        <dbReference type="HAMAP-Rule" id="MF_00252"/>
    </source>
</evidence>
<keyword evidence="7" id="KW-0648">Protein biosynthesis</keyword>
<evidence type="ECO:0000259" key="8">
    <source>
        <dbReference type="PROSITE" id="PS50862"/>
    </source>
</evidence>
<sequence>MPIAQALTLTAKGEKTEISLAGRMRSQRLHGGSCFVDLEDSTAKIQLYFKKDTVGEKLYQLFTENFDLGDFIGVTGELFATKTGEPTLEVKAFQILSKSLRSLPDKWYGLTDKEERFRKRYLDLLMNDGVRDIFVRRNAIIKSIRGFLDENKFIEVETPILQGLAGGASARPFKTHLNALDLNLYLRVAPELYLKRLLVGGFERVYEIGRCFRNEGMDFAHNPDFTMVEFYAAYWDYEKLMEFTEELFTHLLTSVVGSTKITYQGQTINFKAPWPRVEFSKLAKTDDEFKIARQKITQPTFVINHPVEILPLAKRLESDPKKVASFQLVAAGMEIVKAFSELNDSIDQKKRFDVQEKMRAKGDEEAQRLDRDFIESMEYGMPPAAGFGMGVDRLVMLLTDSHSLREVILFPTMKPKIKSKIRMASSAEVAV</sequence>
<dbReference type="EMBL" id="PEVY01000096">
    <property type="protein sequence ID" value="PIU74743.1"/>
    <property type="molecule type" value="Genomic_DNA"/>
</dbReference>
<dbReference type="InterPro" id="IPR004365">
    <property type="entry name" value="NA-bd_OB_tRNA"/>
</dbReference>
<dbReference type="InterPro" id="IPR044136">
    <property type="entry name" value="Lys-tRNA-ligase_II_N"/>
</dbReference>
<dbReference type="HAMAP" id="MF_00252">
    <property type="entry name" value="Lys_tRNA_synth_class2"/>
    <property type="match status" value="1"/>
</dbReference>
<dbReference type="InterPro" id="IPR006195">
    <property type="entry name" value="aa-tRNA-synth_II"/>
</dbReference>
<evidence type="ECO:0000313" key="10">
    <source>
        <dbReference type="Proteomes" id="UP000228775"/>
    </source>
</evidence>
<feature type="binding site" evidence="7">
    <location>
        <position position="334"/>
    </location>
    <ligand>
        <name>Mg(2+)</name>
        <dbReference type="ChEBI" id="CHEBI:18420"/>
        <label>1</label>
    </ligand>
</feature>
<dbReference type="SUPFAM" id="SSF55681">
    <property type="entry name" value="Class II aaRS and biotin synthetases"/>
    <property type="match status" value="1"/>
</dbReference>
<reference evidence="10" key="1">
    <citation type="submission" date="2017-09" db="EMBL/GenBank/DDBJ databases">
        <title>Depth-based differentiation of microbial function through sediment-hosted aquifers and enrichment of novel symbionts in the deep terrestrial subsurface.</title>
        <authorList>
            <person name="Probst A.J."/>
            <person name="Ladd B."/>
            <person name="Jarett J.K."/>
            <person name="Geller-Mcgrath D.E."/>
            <person name="Sieber C.M.K."/>
            <person name="Emerson J.B."/>
            <person name="Anantharaman K."/>
            <person name="Thomas B.C."/>
            <person name="Malmstrom R."/>
            <person name="Stieglmeier M."/>
            <person name="Klingl A."/>
            <person name="Woyke T."/>
            <person name="Ryan C.M."/>
            <person name="Banfield J.F."/>
        </authorList>
    </citation>
    <scope>NUCLEOTIDE SEQUENCE [LARGE SCALE GENOMIC DNA]</scope>
</reference>
<keyword evidence="7" id="KW-0460">Magnesium</keyword>
<dbReference type="InterPro" id="IPR012340">
    <property type="entry name" value="NA-bd_OB-fold"/>
</dbReference>
<keyword evidence="7" id="KW-0963">Cytoplasm</keyword>
<evidence type="ECO:0000256" key="1">
    <source>
        <dbReference type="ARBA" id="ARBA00022598"/>
    </source>
</evidence>
<accession>A0A2M7AW15</accession>
<dbReference type="GO" id="GO:0005524">
    <property type="term" value="F:ATP binding"/>
    <property type="evidence" value="ECO:0007669"/>
    <property type="project" value="UniProtKB-UniRule"/>
</dbReference>
<keyword evidence="5 7" id="KW-0030">Aminoacyl-tRNA synthetase</keyword>
<dbReference type="PANTHER" id="PTHR42918">
    <property type="entry name" value="LYSYL-TRNA SYNTHETASE"/>
    <property type="match status" value="1"/>
</dbReference>
<feature type="domain" description="Aminoacyl-transfer RNA synthetases class-II family profile" evidence="8">
    <location>
        <begin position="137"/>
        <end position="415"/>
    </location>
</feature>
<dbReference type="GO" id="GO:0000287">
    <property type="term" value="F:magnesium ion binding"/>
    <property type="evidence" value="ECO:0007669"/>
    <property type="project" value="UniProtKB-UniRule"/>
</dbReference>
<name>A0A2M7AW15_9BACT</name>
<evidence type="ECO:0000256" key="6">
    <source>
        <dbReference type="ARBA" id="ARBA00048573"/>
    </source>
</evidence>